<evidence type="ECO:0000256" key="1">
    <source>
        <dbReference type="SAM" id="Phobius"/>
    </source>
</evidence>
<dbReference type="EMBL" id="JH993952">
    <property type="protein sequence ID" value="ELQ75493.1"/>
    <property type="molecule type" value="Genomic_DNA"/>
</dbReference>
<feature type="transmembrane region" description="Helical" evidence="1">
    <location>
        <begin position="53"/>
        <end position="73"/>
    </location>
</feature>
<evidence type="ECO:0000313" key="2">
    <source>
        <dbReference type="EMBL" id="ELQ75493.1"/>
    </source>
</evidence>
<proteinExistence type="predicted"/>
<keyword evidence="3" id="KW-1185">Reference proteome</keyword>
<dbReference type="VEuPathDB" id="MicrosporidiaDB:THOM_1533"/>
<dbReference type="HOGENOM" id="CLU_1385114_0_0_1"/>
<reference evidence="2 3" key="1">
    <citation type="journal article" date="2012" name="PLoS Pathog.">
        <title>The genome of the obligate intracellular parasite Trachipleistophora hominis: new insights into microsporidian genome dynamics and reductive evolution.</title>
        <authorList>
            <person name="Heinz E."/>
            <person name="Williams T.A."/>
            <person name="Nakjang S."/>
            <person name="Noel C.J."/>
            <person name="Swan D.C."/>
            <person name="Goldberg A.V."/>
            <person name="Harris S.R."/>
            <person name="Weinmaier T."/>
            <person name="Markert S."/>
            <person name="Becher D."/>
            <person name="Bernhardt J."/>
            <person name="Dagan T."/>
            <person name="Hacker C."/>
            <person name="Lucocq J.M."/>
            <person name="Schweder T."/>
            <person name="Rattei T."/>
            <person name="Hall N."/>
            <person name="Hirt R.P."/>
            <person name="Embley T.M."/>
        </authorList>
    </citation>
    <scope>NUCLEOTIDE SEQUENCE [LARGE SCALE GENOMIC DNA]</scope>
</reference>
<organism evidence="2 3">
    <name type="scientific">Trachipleistophora hominis</name>
    <name type="common">Microsporidian parasite</name>
    <dbReference type="NCBI Taxonomy" id="72359"/>
    <lineage>
        <taxon>Eukaryota</taxon>
        <taxon>Fungi</taxon>
        <taxon>Fungi incertae sedis</taxon>
        <taxon>Microsporidia</taxon>
        <taxon>Pleistophoridae</taxon>
        <taxon>Trachipleistophora</taxon>
    </lineage>
</organism>
<keyword evidence="1" id="KW-1133">Transmembrane helix</keyword>
<dbReference type="Proteomes" id="UP000011185">
    <property type="component" value="Unassembled WGS sequence"/>
</dbReference>
<dbReference type="AlphaFoldDB" id="L7JVI1"/>
<keyword evidence="1" id="KW-0472">Membrane</keyword>
<evidence type="ECO:0000313" key="3">
    <source>
        <dbReference type="Proteomes" id="UP000011185"/>
    </source>
</evidence>
<protein>
    <submittedName>
        <fullName evidence="2">Uncharacterized protein</fullName>
    </submittedName>
</protein>
<dbReference type="InParanoid" id="L7JVI1"/>
<feature type="transmembrane region" description="Helical" evidence="1">
    <location>
        <begin position="15"/>
        <end position="33"/>
    </location>
</feature>
<dbReference type="OMA" id="KKAWNIT"/>
<gene>
    <name evidence="2" type="ORF">THOM_1533</name>
</gene>
<sequence>MQTSIRQIFAPMRKYLSILKVFVSFIFIASMILNNKAVIKIPLKVVPLSSHYLLALGVTQVMLVIALSMCIVVWTISKRVMMCFVVLQYVFVIALGVASSSVVLLTVQMLLMLSLDFIIYRRERKKAWNITLDTSAQIKMVYMKRAIVSNRMVDLNMGELVQFISKEGEFVCVRKFNGEEFTVHENDVVDNIEDVLS</sequence>
<name>L7JVI1_TRAHO</name>
<keyword evidence="1" id="KW-0812">Transmembrane</keyword>
<accession>L7JVI1</accession>
<dbReference type="OrthoDB" id="2188462at2759"/>